<keyword evidence="2" id="KW-1185">Reference proteome</keyword>
<evidence type="ECO:0000313" key="2">
    <source>
        <dbReference type="Proteomes" id="UP000228380"/>
    </source>
</evidence>
<protein>
    <submittedName>
        <fullName evidence="3">Uncharacterized protein LOC108511659</fullName>
    </submittedName>
</protein>
<dbReference type="PANTHER" id="PTHR47481">
    <property type="match status" value="1"/>
</dbReference>
<dbReference type="AlphaFoldDB" id="A0A8B7MVZ3"/>
<dbReference type="RefSeq" id="XP_017700725.1">
    <property type="nucleotide sequence ID" value="XM_017845236.1"/>
</dbReference>
<reference evidence="3" key="1">
    <citation type="submission" date="2025-08" db="UniProtKB">
        <authorList>
            <consortium name="RefSeq"/>
        </authorList>
    </citation>
    <scope>IDENTIFICATION</scope>
    <source>
        <tissue evidence="3">Young leaves</tissue>
    </source>
</reference>
<dbReference type="OrthoDB" id="785600at2759"/>
<accession>A0A8B7MVZ3</accession>
<feature type="compositionally biased region" description="Basic residues" evidence="1">
    <location>
        <begin position="123"/>
        <end position="133"/>
    </location>
</feature>
<gene>
    <name evidence="3" type="primary">LOC108511659</name>
</gene>
<organism evidence="2 3">
    <name type="scientific">Phoenix dactylifera</name>
    <name type="common">Date palm</name>
    <dbReference type="NCBI Taxonomy" id="42345"/>
    <lineage>
        <taxon>Eukaryota</taxon>
        <taxon>Viridiplantae</taxon>
        <taxon>Streptophyta</taxon>
        <taxon>Embryophyta</taxon>
        <taxon>Tracheophyta</taxon>
        <taxon>Spermatophyta</taxon>
        <taxon>Magnoliopsida</taxon>
        <taxon>Liliopsida</taxon>
        <taxon>Arecaceae</taxon>
        <taxon>Coryphoideae</taxon>
        <taxon>Phoeniceae</taxon>
        <taxon>Phoenix</taxon>
    </lineage>
</organism>
<evidence type="ECO:0000313" key="3">
    <source>
        <dbReference type="RefSeq" id="XP_017700725.1"/>
    </source>
</evidence>
<dbReference type="Pfam" id="PF14223">
    <property type="entry name" value="Retrotran_gag_2"/>
    <property type="match status" value="1"/>
</dbReference>
<proteinExistence type="predicted"/>
<dbReference type="PANTHER" id="PTHR47481:SF10">
    <property type="entry name" value="COPIA-LIKE POLYPROTEIN_RETROTRANSPOSON"/>
    <property type="match status" value="1"/>
</dbReference>
<evidence type="ECO:0000256" key="1">
    <source>
        <dbReference type="SAM" id="MobiDB-lite"/>
    </source>
</evidence>
<dbReference type="Proteomes" id="UP000228380">
    <property type="component" value="Unplaced"/>
</dbReference>
<sequence>MASLKKSNLSIAEYFVKLKKLSDELASAGHSLSNVDIESYLLAGLGSDYNPFVTMVTTRLDSLSLEELYCHLLTHESCLTHNNQPFSLADITDPSANVATRNSSTLFRSHGQGNRDTTSSYRFRGRGSNRGHGGRYSQTSQWVPRVSYPSSSCLSNM</sequence>
<name>A0A8B7MVZ3_PHODC</name>
<dbReference type="KEGG" id="pda:108511659"/>
<dbReference type="GeneID" id="108511659"/>
<feature type="compositionally biased region" description="Polar residues" evidence="1">
    <location>
        <begin position="103"/>
        <end position="121"/>
    </location>
</feature>
<feature type="region of interest" description="Disordered" evidence="1">
    <location>
        <begin position="103"/>
        <end position="139"/>
    </location>
</feature>